<proteinExistence type="predicted"/>
<organism evidence="2 3">
    <name type="scientific">Arthrobacter phage Abba</name>
    <dbReference type="NCBI Taxonomy" id="2713256"/>
    <lineage>
        <taxon>Viruses</taxon>
        <taxon>Duplodnaviria</taxon>
        <taxon>Heunggongvirae</taxon>
        <taxon>Uroviricota</taxon>
        <taxon>Caudoviricetes</taxon>
        <taxon>Berryhillviridae</taxon>
        <taxon>Ayohtrevirus</taxon>
        <taxon>Ayohtrevirus abba</taxon>
    </lineage>
</organism>
<keyword evidence="3" id="KW-1185">Reference proteome</keyword>
<sequence>MSTHAKFTDKDGEEFTVEYDPAHSCVIIHADLEHAVFYVVDGQKIMDGIKSAMLEAALGGTYDAGGPLTEEPATPEPPRCEPILGYHTTPHRDCIMR</sequence>
<dbReference type="EMBL" id="MT024868">
    <property type="protein sequence ID" value="QIN94392.1"/>
    <property type="molecule type" value="Genomic_DNA"/>
</dbReference>
<evidence type="ECO:0000256" key="1">
    <source>
        <dbReference type="SAM" id="MobiDB-lite"/>
    </source>
</evidence>
<protein>
    <submittedName>
        <fullName evidence="2">Uncharacterized protein</fullName>
    </submittedName>
</protein>
<name>A0A6G8R2H9_9CAUD</name>
<dbReference type="Proteomes" id="UP000500909">
    <property type="component" value="Segment"/>
</dbReference>
<dbReference type="GeneID" id="55816784"/>
<dbReference type="KEGG" id="vg:55816784"/>
<evidence type="ECO:0000313" key="3">
    <source>
        <dbReference type="Proteomes" id="UP000500909"/>
    </source>
</evidence>
<gene>
    <name evidence="2" type="primary">63</name>
    <name evidence="2" type="ORF">SEA_ABBA_63</name>
</gene>
<dbReference type="RefSeq" id="YP_009887329.1">
    <property type="nucleotide sequence ID" value="NC_049498.1"/>
</dbReference>
<evidence type="ECO:0000313" key="2">
    <source>
        <dbReference type="EMBL" id="QIN94392.1"/>
    </source>
</evidence>
<reference evidence="2 3" key="1">
    <citation type="submission" date="2020-02" db="EMBL/GenBank/DDBJ databases">
        <authorList>
            <person name="Bojorquez D.A."/>
            <person name="Alcantara J.K.D.L."/>
            <person name="Arambulo J.M.L."/>
            <person name="Budzinski C.A."/>
            <person name="Campbell G.A."/>
            <person name="Dosanjh M.K."/>
            <person name="Gallardo M.A."/>
            <person name="Huang C."/>
            <person name="Nguyen N."/>
            <person name="Yee O.M."/>
            <person name="Ngo R.T."/>
            <person name="Kapinos A."/>
            <person name="Freise A.C."/>
            <person name="Reddi K."/>
            <person name="Moberg-Parker J."/>
            <person name="Garlena R.A."/>
            <person name="Russell D.A."/>
            <person name="Pope W.H."/>
            <person name="Jacobs-Sera D."/>
            <person name="Hatfull G.F."/>
        </authorList>
    </citation>
    <scope>NUCLEOTIDE SEQUENCE [LARGE SCALE GENOMIC DNA]</scope>
</reference>
<accession>A0A6G8R2H9</accession>
<feature type="region of interest" description="Disordered" evidence="1">
    <location>
        <begin position="65"/>
        <end position="84"/>
    </location>
</feature>